<dbReference type="RefSeq" id="WP_014538066.1">
    <property type="nucleotide sequence ID" value="NC_017384.1"/>
</dbReference>
<evidence type="ECO:0000256" key="4">
    <source>
        <dbReference type="ARBA" id="ARBA00022741"/>
    </source>
</evidence>
<dbReference type="PROSITE" id="PS50893">
    <property type="entry name" value="ABC_TRANSPORTER_2"/>
    <property type="match status" value="1"/>
</dbReference>
<dbReference type="OrthoDB" id="9802264at2"/>
<evidence type="ECO:0000259" key="8">
    <source>
        <dbReference type="PROSITE" id="PS50893"/>
    </source>
</evidence>
<dbReference type="AlphaFoldDB" id="F9Y6N7"/>
<dbReference type="EMBL" id="CP002018">
    <property type="protein sequence ID" value="AEM42157.1"/>
    <property type="molecule type" value="Genomic_DNA"/>
</dbReference>
<dbReference type="InterPro" id="IPR027417">
    <property type="entry name" value="P-loop_NTPase"/>
</dbReference>
<evidence type="ECO:0000256" key="7">
    <source>
        <dbReference type="ARBA" id="ARBA00023136"/>
    </source>
</evidence>
<dbReference type="PANTHER" id="PTHR42781:SF1">
    <property type="entry name" value="THIAMINE IMPORT ATP-BINDING PROTEIN THIQ"/>
    <property type="match status" value="1"/>
</dbReference>
<organism evidence="9 10">
    <name type="scientific">Ketogulonicigenium vulgare (strain WSH-001)</name>
    <dbReference type="NCBI Taxonomy" id="759362"/>
    <lineage>
        <taxon>Bacteria</taxon>
        <taxon>Pseudomonadati</taxon>
        <taxon>Pseudomonadota</taxon>
        <taxon>Alphaproteobacteria</taxon>
        <taxon>Rhodobacterales</taxon>
        <taxon>Roseobacteraceae</taxon>
        <taxon>Ketogulonicigenium</taxon>
    </lineage>
</organism>
<dbReference type="PANTHER" id="PTHR42781">
    <property type="entry name" value="SPERMIDINE/PUTRESCINE IMPORT ATP-BINDING PROTEIN POTA"/>
    <property type="match status" value="1"/>
</dbReference>
<keyword evidence="2" id="KW-1003">Cell membrane</keyword>
<dbReference type="InterPro" id="IPR003439">
    <property type="entry name" value="ABC_transporter-like_ATP-bd"/>
</dbReference>
<keyword evidence="5" id="KW-0067">ATP-binding</keyword>
<protein>
    <submittedName>
        <fullName evidence="9">ABC thiamine transporter, ATPase subunit</fullName>
    </submittedName>
</protein>
<evidence type="ECO:0000256" key="1">
    <source>
        <dbReference type="ARBA" id="ARBA00022448"/>
    </source>
</evidence>
<keyword evidence="1" id="KW-0813">Transport</keyword>
<dbReference type="InterPro" id="IPR003593">
    <property type="entry name" value="AAA+_ATPase"/>
</dbReference>
<evidence type="ECO:0000313" key="9">
    <source>
        <dbReference type="EMBL" id="AEM42157.1"/>
    </source>
</evidence>
<name>F9Y6N7_KETVW</name>
<proteinExistence type="predicted"/>
<dbReference type="SMART" id="SM00382">
    <property type="entry name" value="AAA"/>
    <property type="match status" value="1"/>
</dbReference>
<evidence type="ECO:0000256" key="2">
    <source>
        <dbReference type="ARBA" id="ARBA00022475"/>
    </source>
</evidence>
<keyword evidence="4" id="KW-0547">Nucleotide-binding</keyword>
<reference evidence="9 10" key="1">
    <citation type="journal article" date="2011" name="J. Bacteriol.">
        <title>Complete genome sequence of the industrial strain Ketogulonicigenium vulgare WSH-001.</title>
        <authorList>
            <person name="Liu L."/>
            <person name="Li Y."/>
            <person name="Zhang J."/>
            <person name="Zhou Z."/>
            <person name="Liu J."/>
            <person name="Li X."/>
            <person name="Zhou J."/>
            <person name="Du G."/>
            <person name="Wang L."/>
            <person name="Chen J."/>
        </authorList>
    </citation>
    <scope>NUCLEOTIDE SEQUENCE [LARGE SCALE GENOMIC DNA]</scope>
    <source>
        <strain evidence="9 10">WSH-001</strain>
    </source>
</reference>
<evidence type="ECO:0000313" key="10">
    <source>
        <dbReference type="Proteomes" id="UP000000692"/>
    </source>
</evidence>
<dbReference type="eggNOG" id="COG3840">
    <property type="taxonomic scope" value="Bacteria"/>
</dbReference>
<dbReference type="Proteomes" id="UP000000692">
    <property type="component" value="Chromosome"/>
</dbReference>
<evidence type="ECO:0000256" key="3">
    <source>
        <dbReference type="ARBA" id="ARBA00022519"/>
    </source>
</evidence>
<dbReference type="SUPFAM" id="SSF52540">
    <property type="entry name" value="P-loop containing nucleoside triphosphate hydrolases"/>
    <property type="match status" value="1"/>
</dbReference>
<dbReference type="InterPro" id="IPR050093">
    <property type="entry name" value="ABC_SmlMolc_Importer"/>
</dbReference>
<dbReference type="KEGG" id="kvl:KVU_2318"/>
<feature type="domain" description="ABC transporter" evidence="8">
    <location>
        <begin position="2"/>
        <end position="230"/>
    </location>
</feature>
<dbReference type="Pfam" id="PF00005">
    <property type="entry name" value="ABC_tran"/>
    <property type="match status" value="1"/>
</dbReference>
<dbReference type="GO" id="GO:0005524">
    <property type="term" value="F:ATP binding"/>
    <property type="evidence" value="ECO:0007669"/>
    <property type="project" value="UniProtKB-KW"/>
</dbReference>
<keyword evidence="10" id="KW-1185">Reference proteome</keyword>
<dbReference type="HOGENOM" id="CLU_000604_1_22_5"/>
<evidence type="ECO:0000256" key="5">
    <source>
        <dbReference type="ARBA" id="ARBA00022840"/>
    </source>
</evidence>
<keyword evidence="7" id="KW-0472">Membrane</keyword>
<accession>F9Y6N7</accession>
<dbReference type="GO" id="GO:0016887">
    <property type="term" value="F:ATP hydrolysis activity"/>
    <property type="evidence" value="ECO:0007669"/>
    <property type="project" value="InterPro"/>
</dbReference>
<keyword evidence="6" id="KW-1278">Translocase</keyword>
<sequence length="243" mass="25850">MLQLDQLNIRQDAFALSADWTLARGRFAAVIGPSGGGKSTLLSVIAGFWAAQSGRILWEGADLTPRAPEGRPISILFQDNNLFPHLSVLQNLTLALRPALRPTADERAQIENALAQVGLSGLSARKPGQLSGGQQSRAALARLLLEGRPLVLMDEPFSALGPAQRVEMLELTAQTLRGAGQTLLMVTHDPKDAVQIADDLVLVAGGMAHAPRAVPEAISDPHPALRDYLGDYQSSSFAARLGL</sequence>
<dbReference type="PROSITE" id="PS00211">
    <property type="entry name" value="ABC_TRANSPORTER_1"/>
    <property type="match status" value="1"/>
</dbReference>
<dbReference type="InterPro" id="IPR017871">
    <property type="entry name" value="ABC_transporter-like_CS"/>
</dbReference>
<gene>
    <name evidence="9" type="primary">thiQ</name>
    <name evidence="9" type="ordered locus">KVU_2318</name>
</gene>
<keyword evidence="3" id="KW-0997">Cell inner membrane</keyword>
<evidence type="ECO:0000256" key="6">
    <source>
        <dbReference type="ARBA" id="ARBA00022967"/>
    </source>
</evidence>
<dbReference type="Gene3D" id="3.40.50.300">
    <property type="entry name" value="P-loop containing nucleotide triphosphate hydrolases"/>
    <property type="match status" value="1"/>
</dbReference>